<gene>
    <name evidence="2" type="ORF">BJ508DRAFT_335452</name>
</gene>
<evidence type="ECO:0000313" key="3">
    <source>
        <dbReference type="Proteomes" id="UP000275078"/>
    </source>
</evidence>
<accession>A0A3N4HEL2</accession>
<sequence length="205" mass="23242">MLPTIFVTTLAFLVLQPVSFISASPVLASRAPLEGTLSRREEDILGHEFDGLINLPPLTGSSYVAARIKGEVIDETSGGSPKVVDVWDALMKWSDDGNNGRLKNEGFLRLSKIDHCEQLRTFRSAAFQICKSPESRLLPINLEFNRAVYFYKLYRIFFEALREKNPDVDPERMGGILRVFTEYELEGGHQGKQLLWMFDLSIYHA</sequence>
<protein>
    <submittedName>
        <fullName evidence="2">Uncharacterized protein</fullName>
    </submittedName>
</protein>
<dbReference type="AlphaFoldDB" id="A0A3N4HEL2"/>
<feature type="signal peptide" evidence="1">
    <location>
        <begin position="1"/>
        <end position="23"/>
    </location>
</feature>
<organism evidence="2 3">
    <name type="scientific">Ascobolus immersus RN42</name>
    <dbReference type="NCBI Taxonomy" id="1160509"/>
    <lineage>
        <taxon>Eukaryota</taxon>
        <taxon>Fungi</taxon>
        <taxon>Dikarya</taxon>
        <taxon>Ascomycota</taxon>
        <taxon>Pezizomycotina</taxon>
        <taxon>Pezizomycetes</taxon>
        <taxon>Pezizales</taxon>
        <taxon>Ascobolaceae</taxon>
        <taxon>Ascobolus</taxon>
    </lineage>
</organism>
<evidence type="ECO:0000256" key="1">
    <source>
        <dbReference type="SAM" id="SignalP"/>
    </source>
</evidence>
<dbReference type="Proteomes" id="UP000275078">
    <property type="component" value="Unassembled WGS sequence"/>
</dbReference>
<feature type="chain" id="PRO_5018245941" evidence="1">
    <location>
        <begin position="24"/>
        <end position="205"/>
    </location>
</feature>
<name>A0A3N4HEL2_ASCIM</name>
<evidence type="ECO:0000313" key="2">
    <source>
        <dbReference type="EMBL" id="RPA72037.1"/>
    </source>
</evidence>
<keyword evidence="3" id="KW-1185">Reference proteome</keyword>
<keyword evidence="1" id="KW-0732">Signal</keyword>
<dbReference type="EMBL" id="ML119884">
    <property type="protein sequence ID" value="RPA72037.1"/>
    <property type="molecule type" value="Genomic_DNA"/>
</dbReference>
<proteinExistence type="predicted"/>
<reference evidence="2 3" key="1">
    <citation type="journal article" date="2018" name="Nat. Ecol. Evol.">
        <title>Pezizomycetes genomes reveal the molecular basis of ectomycorrhizal truffle lifestyle.</title>
        <authorList>
            <person name="Murat C."/>
            <person name="Payen T."/>
            <person name="Noel B."/>
            <person name="Kuo A."/>
            <person name="Morin E."/>
            <person name="Chen J."/>
            <person name="Kohler A."/>
            <person name="Krizsan K."/>
            <person name="Balestrini R."/>
            <person name="Da Silva C."/>
            <person name="Montanini B."/>
            <person name="Hainaut M."/>
            <person name="Levati E."/>
            <person name="Barry K.W."/>
            <person name="Belfiori B."/>
            <person name="Cichocki N."/>
            <person name="Clum A."/>
            <person name="Dockter R.B."/>
            <person name="Fauchery L."/>
            <person name="Guy J."/>
            <person name="Iotti M."/>
            <person name="Le Tacon F."/>
            <person name="Lindquist E.A."/>
            <person name="Lipzen A."/>
            <person name="Malagnac F."/>
            <person name="Mello A."/>
            <person name="Molinier V."/>
            <person name="Miyauchi S."/>
            <person name="Poulain J."/>
            <person name="Riccioni C."/>
            <person name="Rubini A."/>
            <person name="Sitrit Y."/>
            <person name="Splivallo R."/>
            <person name="Traeger S."/>
            <person name="Wang M."/>
            <person name="Zifcakova L."/>
            <person name="Wipf D."/>
            <person name="Zambonelli A."/>
            <person name="Paolocci F."/>
            <person name="Nowrousian M."/>
            <person name="Ottonello S."/>
            <person name="Baldrian P."/>
            <person name="Spatafora J.W."/>
            <person name="Henrissat B."/>
            <person name="Nagy L.G."/>
            <person name="Aury J.M."/>
            <person name="Wincker P."/>
            <person name="Grigoriev I.V."/>
            <person name="Bonfante P."/>
            <person name="Martin F.M."/>
        </authorList>
    </citation>
    <scope>NUCLEOTIDE SEQUENCE [LARGE SCALE GENOMIC DNA]</scope>
    <source>
        <strain evidence="2 3">RN42</strain>
    </source>
</reference>